<evidence type="ECO:0000313" key="1">
    <source>
        <dbReference type="EMBL" id="CAD8123713.1"/>
    </source>
</evidence>
<evidence type="ECO:0000313" key="2">
    <source>
        <dbReference type="Proteomes" id="UP000692954"/>
    </source>
</evidence>
<accession>A0A8S1R8S1</accession>
<protein>
    <submittedName>
        <fullName evidence="1">Uncharacterized protein</fullName>
    </submittedName>
</protein>
<dbReference type="Proteomes" id="UP000692954">
    <property type="component" value="Unassembled WGS sequence"/>
</dbReference>
<proteinExistence type="predicted"/>
<name>A0A8S1R8S1_9CILI</name>
<dbReference type="CDD" id="cd19756">
    <property type="entry name" value="Bbox2"/>
    <property type="match status" value="1"/>
</dbReference>
<dbReference type="EMBL" id="CAJJDN010000146">
    <property type="protein sequence ID" value="CAD8123713.1"/>
    <property type="molecule type" value="Genomic_DNA"/>
</dbReference>
<sequence>MNNNICQQHGNKTITHICTYNHKCQKLMCPLCQFEHQKIYPPDEIIPLDLYIQQLKRNSKNIEKNQQDILSLEKIIRMGLDEILQKTLKFCDSSNIKLNFLFGEIKLKDNNYKELFERHPFETSLRDLHKISNICYNKLQDKWHKQKQSIISIIMKKFDLIYLYFNKLIAILETQMNKWDEEISNKIDNDFQFEYESIQIPVVYGIKHGQTYYKKDGVQDLYGSIQLNQFEGIQNQQGLILSQKRLKLTPFKIKILNDEGQVWYIKDGEILKIENVLNTNEIHEINRNLEQVKHMRWEGKFGLKFQKISQWNAFWQGKKLDVGGLYDEEGFKTGQWVVQSEIYQNQCQVSQIGNYIQGRKQGKWQILHKGEIIGNGEYNQQNIKVGAWVELHKNFNNKNQVFDIGQYINGRKSGVWETYFKDEIQFKQKKIGGGNYDQQNGLKIGQWIENYSTFQDSCKFIYKGNYINGKKEGKWDIYLHDLIMYLCLKYKEEEAIIEWTRRQKYGRN</sequence>
<reference evidence="1" key="1">
    <citation type="submission" date="2021-01" db="EMBL/GenBank/DDBJ databases">
        <authorList>
            <consortium name="Genoscope - CEA"/>
            <person name="William W."/>
        </authorList>
    </citation>
    <scope>NUCLEOTIDE SEQUENCE</scope>
</reference>
<keyword evidence="2" id="KW-1185">Reference proteome</keyword>
<gene>
    <name evidence="1" type="ORF">PSON_ATCC_30995.1.T1460139</name>
</gene>
<comment type="caution">
    <text evidence="1">The sequence shown here is derived from an EMBL/GenBank/DDBJ whole genome shotgun (WGS) entry which is preliminary data.</text>
</comment>
<organism evidence="1 2">
    <name type="scientific">Paramecium sonneborni</name>
    <dbReference type="NCBI Taxonomy" id="65129"/>
    <lineage>
        <taxon>Eukaryota</taxon>
        <taxon>Sar</taxon>
        <taxon>Alveolata</taxon>
        <taxon>Ciliophora</taxon>
        <taxon>Intramacronucleata</taxon>
        <taxon>Oligohymenophorea</taxon>
        <taxon>Peniculida</taxon>
        <taxon>Parameciidae</taxon>
        <taxon>Paramecium</taxon>
    </lineage>
</organism>
<dbReference type="OrthoDB" id="298777at2759"/>
<dbReference type="PANTHER" id="PTHR33706:SF1">
    <property type="entry name" value="TPR REPEAT PROTEIN"/>
    <property type="match status" value="1"/>
</dbReference>
<dbReference type="PANTHER" id="PTHR33706">
    <property type="entry name" value="MORN VARIANT REPEAT PROTEIN"/>
    <property type="match status" value="1"/>
</dbReference>
<dbReference type="AlphaFoldDB" id="A0A8S1R8S1"/>